<proteinExistence type="predicted"/>
<feature type="compositionally biased region" description="Low complexity" evidence="1">
    <location>
        <begin position="80"/>
        <end position="137"/>
    </location>
</feature>
<reference evidence="2" key="1">
    <citation type="submission" date="2023-10" db="EMBL/GenBank/DDBJ databases">
        <authorList>
            <person name="Chen Y."/>
            <person name="Shah S."/>
            <person name="Dougan E. K."/>
            <person name="Thang M."/>
            <person name="Chan C."/>
        </authorList>
    </citation>
    <scope>NUCLEOTIDE SEQUENCE [LARGE SCALE GENOMIC DNA]</scope>
</reference>
<sequence>MDAAARGAIEVTVPCPNCGEEVAIYWPPLDDLVIGPPPARMEAMCSFCRSRACTLARGSDGIYRVEDRRRPRLAPHPASPARTAARAQPGAAPSRPAASSRPANVGRAAPAPSQRAAGRGRASGGARRSSSAPTGAAWAPAWAAADWEESPMLAPPLDPGAELVPQRAAEGPSWASGAPAPTAHGGAGAGAGRIVYGAPAPTAHGGADSGRIVYGAPAAAVDGGHFLASSQDAHGVAAERHRRQESWLEHGFLDSSALDPAGGRDRAAGDAPADSARGDEEELDRPGAAADAEVHDGASGTITKGDLSVDFDGPRPASPAESPSERAEASEGSQRPGNSFNLRSSTATRTKMRTPQKLAQALATILLVPSGRTTRLRLYSCRCCGGR</sequence>
<evidence type="ECO:0000313" key="3">
    <source>
        <dbReference type="Proteomes" id="UP001189429"/>
    </source>
</evidence>
<name>A0ABN9SZP4_9DINO</name>
<feature type="compositionally biased region" description="Low complexity" evidence="1">
    <location>
        <begin position="175"/>
        <end position="184"/>
    </location>
</feature>
<gene>
    <name evidence="2" type="ORF">PCOR1329_LOCUS34136</name>
</gene>
<comment type="caution">
    <text evidence="2">The sequence shown here is derived from an EMBL/GenBank/DDBJ whole genome shotgun (WGS) entry which is preliminary data.</text>
</comment>
<organism evidence="2 3">
    <name type="scientific">Prorocentrum cordatum</name>
    <dbReference type="NCBI Taxonomy" id="2364126"/>
    <lineage>
        <taxon>Eukaryota</taxon>
        <taxon>Sar</taxon>
        <taxon>Alveolata</taxon>
        <taxon>Dinophyceae</taxon>
        <taxon>Prorocentrales</taxon>
        <taxon>Prorocentraceae</taxon>
        <taxon>Prorocentrum</taxon>
    </lineage>
</organism>
<dbReference type="Proteomes" id="UP001189429">
    <property type="component" value="Unassembled WGS sequence"/>
</dbReference>
<feature type="region of interest" description="Disordered" evidence="1">
    <location>
        <begin position="151"/>
        <end position="187"/>
    </location>
</feature>
<evidence type="ECO:0000256" key="1">
    <source>
        <dbReference type="SAM" id="MobiDB-lite"/>
    </source>
</evidence>
<protein>
    <submittedName>
        <fullName evidence="2">Uncharacterized protein</fullName>
    </submittedName>
</protein>
<dbReference type="EMBL" id="CAUYUJ010014199">
    <property type="protein sequence ID" value="CAK0838111.1"/>
    <property type="molecule type" value="Genomic_DNA"/>
</dbReference>
<evidence type="ECO:0000313" key="2">
    <source>
        <dbReference type="EMBL" id="CAK0838111.1"/>
    </source>
</evidence>
<feature type="compositionally biased region" description="Polar residues" evidence="1">
    <location>
        <begin position="332"/>
        <end position="349"/>
    </location>
</feature>
<feature type="region of interest" description="Disordered" evidence="1">
    <location>
        <begin position="66"/>
        <end position="137"/>
    </location>
</feature>
<accession>A0ABN9SZP4</accession>
<keyword evidence="3" id="KW-1185">Reference proteome</keyword>
<feature type="region of interest" description="Disordered" evidence="1">
    <location>
        <begin position="254"/>
        <end position="355"/>
    </location>
</feature>